<gene>
    <name evidence="2" type="ordered locus">Desru_1100</name>
</gene>
<sequence length="208" mass="23393">MRKFLLAMVLVLSFALPSWAGPALIINGALYPNAQTIEQDGMVYVPVQPTAEAIGYEVGFEDGAVKIWQQLKEPQIIGDSHFQEVVGQAIGLLRENEPVSYVNLCQYVDTIELSEQQGRDGHNNGGRQVYLTRELYDSDRFIPVYVAATIVHETVHAMQFGWGFNRVMTENALEYEAYGHDINILTQLNAPQWMIDGIVTSQNKYKPN</sequence>
<dbReference type="STRING" id="696281.Desru_1100"/>
<organism evidence="2 3">
    <name type="scientific">Desulforamulus ruminis (strain ATCC 23193 / DSM 2154 / NCIMB 8452 / DL)</name>
    <name type="common">Desulfotomaculum ruminis</name>
    <dbReference type="NCBI Taxonomy" id="696281"/>
    <lineage>
        <taxon>Bacteria</taxon>
        <taxon>Bacillati</taxon>
        <taxon>Bacillota</taxon>
        <taxon>Clostridia</taxon>
        <taxon>Eubacteriales</taxon>
        <taxon>Peptococcaceae</taxon>
        <taxon>Desulforamulus</taxon>
    </lineage>
</organism>
<name>F6DM33_DESRL</name>
<feature type="signal peptide" evidence="1">
    <location>
        <begin position="1"/>
        <end position="20"/>
    </location>
</feature>
<evidence type="ECO:0000313" key="3">
    <source>
        <dbReference type="Proteomes" id="UP000009234"/>
    </source>
</evidence>
<reference evidence="3" key="1">
    <citation type="submission" date="2011-05" db="EMBL/GenBank/DDBJ databases">
        <title>Complete sequence of Desulfotomaculum ruminis DSM 2154.</title>
        <authorList>
            <person name="Lucas S."/>
            <person name="Copeland A."/>
            <person name="Lapidus A."/>
            <person name="Cheng J.-F."/>
            <person name="Goodwin L."/>
            <person name="Pitluck S."/>
            <person name="Lu M."/>
            <person name="Detter J.C."/>
            <person name="Han C."/>
            <person name="Tapia R."/>
            <person name="Land M."/>
            <person name="Hauser L."/>
            <person name="Kyrpides N."/>
            <person name="Ivanova N."/>
            <person name="Mikhailova N."/>
            <person name="Pagani I."/>
            <person name="Stams A.J.M."/>
            <person name="Plugge C.M."/>
            <person name="Muyzer G."/>
            <person name="Kuever J."/>
            <person name="Parshina S.N."/>
            <person name="Ivanova A.E."/>
            <person name="Nazina T.N."/>
            <person name="Brambilla E."/>
            <person name="Spring S."/>
            <person name="Klenk H.-P."/>
            <person name="Woyke T."/>
        </authorList>
    </citation>
    <scope>NUCLEOTIDE SEQUENCE [LARGE SCALE GENOMIC DNA]</scope>
    <source>
        <strain evidence="3">ATCC 23193 / DSM 2154 / NCIB 8452 / DL</strain>
    </source>
</reference>
<evidence type="ECO:0000256" key="1">
    <source>
        <dbReference type="SAM" id="SignalP"/>
    </source>
</evidence>
<dbReference type="RefSeq" id="WP_013841146.1">
    <property type="nucleotide sequence ID" value="NC_015589.1"/>
</dbReference>
<keyword evidence="1" id="KW-0732">Signal</keyword>
<reference evidence="2 3" key="2">
    <citation type="journal article" date="2012" name="Stand. Genomic Sci.">
        <title>Complete genome sequence of the sulfate-reducing firmicute Desulfotomaculum ruminis type strain (DL(T)).</title>
        <authorList>
            <person name="Spring S."/>
            <person name="Visser M."/>
            <person name="Lu M."/>
            <person name="Copeland A."/>
            <person name="Lapidus A."/>
            <person name="Lucas S."/>
            <person name="Cheng J.F."/>
            <person name="Han C."/>
            <person name="Tapia R."/>
            <person name="Goodwin L.A."/>
            <person name="Pitluck S."/>
            <person name="Ivanova N."/>
            <person name="Land M."/>
            <person name="Hauser L."/>
            <person name="Larimer F."/>
            <person name="Rohde M."/>
            <person name="Goker M."/>
            <person name="Detter J.C."/>
            <person name="Kyrpides N.C."/>
            <person name="Woyke T."/>
            <person name="Schaap P.J."/>
            <person name="Plugge C.M."/>
            <person name="Muyzer G."/>
            <person name="Kuever J."/>
            <person name="Pereira I.A."/>
            <person name="Parshina S.N."/>
            <person name="Bernier-Latmani R."/>
            <person name="Stams A.J."/>
            <person name="Klenk H.P."/>
        </authorList>
    </citation>
    <scope>NUCLEOTIDE SEQUENCE [LARGE SCALE GENOMIC DNA]</scope>
    <source>
        <strain evidence="3">ATCC 23193 / DSM 2154 / NCIB 8452 / DL</strain>
    </source>
</reference>
<dbReference type="EMBL" id="CP002780">
    <property type="protein sequence ID" value="AEG59375.1"/>
    <property type="molecule type" value="Genomic_DNA"/>
</dbReference>
<evidence type="ECO:0008006" key="4">
    <source>
        <dbReference type="Google" id="ProtNLM"/>
    </source>
</evidence>
<dbReference type="Proteomes" id="UP000009234">
    <property type="component" value="Chromosome"/>
</dbReference>
<protein>
    <recommendedName>
        <fullName evidence="4">Copper amine oxidase-like N-terminal domain-containing protein</fullName>
    </recommendedName>
</protein>
<dbReference type="AlphaFoldDB" id="F6DM33"/>
<dbReference type="HOGENOM" id="CLU_1319233_0_0_9"/>
<dbReference type="KEGG" id="dru:Desru_1100"/>
<feature type="chain" id="PRO_5003338997" description="Copper amine oxidase-like N-terminal domain-containing protein" evidence="1">
    <location>
        <begin position="21"/>
        <end position="208"/>
    </location>
</feature>
<evidence type="ECO:0000313" key="2">
    <source>
        <dbReference type="EMBL" id="AEG59375.1"/>
    </source>
</evidence>
<dbReference type="OrthoDB" id="2610783at2"/>
<proteinExistence type="predicted"/>
<accession>F6DM33</accession>
<keyword evidence="3" id="KW-1185">Reference proteome</keyword>